<feature type="transmembrane region" description="Helical" evidence="1">
    <location>
        <begin position="397"/>
        <end position="422"/>
    </location>
</feature>
<sequence length="442" mass="49743">MNELTEGNGMTENTPMKRSQIKVALYAAVVVFLTYIMIFGFRKSFTVATFDGIEIAGYSYKTVLVISQMLGYLLAKFYGIKYISELRRTGRGSVILLLTGISWLSWLFFALVPLPYNIVFLFINGFPLGMLWGVVFSYVEGRRSTDFIGATLAVSFIFASGFVKSVGAWLMVQFGVSEFWVPFCTGAVFAPPLLLFVYLMERIPPPSAEDVQQRTERTAMTEDDRKRFVKEFYAGIAACVLIYSFATIFRDIRDNFGAEMWKELGYFNQPAIFTKTETPITLVILVLIGSMVLIKNNYKALQTAHVFILIGFALAGVSTLLFTAESIEPIWWMMLVGLGLYMVYIPFNAVFFDRLISTFRYTGNVGFLIYLADSFGYVGSVGVLFSKEIFRVQLNWVTFFSNSVIGLSAIGVLLTAFSMVYFGRKYQNSSPREVRPAVKAAT</sequence>
<feature type="transmembrane region" description="Helical" evidence="1">
    <location>
        <begin position="151"/>
        <end position="173"/>
    </location>
</feature>
<dbReference type="InterPro" id="IPR043745">
    <property type="entry name" value="DUF5690"/>
</dbReference>
<feature type="transmembrane region" description="Helical" evidence="1">
    <location>
        <begin position="23"/>
        <end position="42"/>
    </location>
</feature>
<dbReference type="EMBL" id="JBHUOX010000047">
    <property type="protein sequence ID" value="MFD3003862.1"/>
    <property type="molecule type" value="Genomic_DNA"/>
</dbReference>
<feature type="transmembrane region" description="Helical" evidence="1">
    <location>
        <begin position="330"/>
        <end position="352"/>
    </location>
</feature>
<feature type="transmembrane region" description="Helical" evidence="1">
    <location>
        <begin position="118"/>
        <end position="139"/>
    </location>
</feature>
<reference evidence="3" key="1">
    <citation type="journal article" date="2019" name="Int. J. Syst. Evol. Microbiol.">
        <title>The Global Catalogue of Microorganisms (GCM) 10K type strain sequencing project: providing services to taxonomists for standard genome sequencing and annotation.</title>
        <authorList>
            <consortium name="The Broad Institute Genomics Platform"/>
            <consortium name="The Broad Institute Genome Sequencing Center for Infectious Disease"/>
            <person name="Wu L."/>
            <person name="Ma J."/>
        </authorList>
    </citation>
    <scope>NUCLEOTIDE SEQUENCE [LARGE SCALE GENOMIC DNA]</scope>
    <source>
        <strain evidence="3">KCTC 23984</strain>
    </source>
</reference>
<keyword evidence="1" id="KW-0812">Transmembrane</keyword>
<name>A0ABW6C4L7_9BACT</name>
<dbReference type="Pfam" id="PF18943">
    <property type="entry name" value="DUF5690"/>
    <property type="match status" value="1"/>
</dbReference>
<feature type="transmembrane region" description="Helical" evidence="1">
    <location>
        <begin position="179"/>
        <end position="199"/>
    </location>
</feature>
<feature type="transmembrane region" description="Helical" evidence="1">
    <location>
        <begin position="92"/>
        <end position="112"/>
    </location>
</feature>
<feature type="transmembrane region" description="Helical" evidence="1">
    <location>
        <begin position="306"/>
        <end position="324"/>
    </location>
</feature>
<comment type="caution">
    <text evidence="2">The sequence shown here is derived from an EMBL/GenBank/DDBJ whole genome shotgun (WGS) entry which is preliminary data.</text>
</comment>
<gene>
    <name evidence="2" type="ORF">ACFS7Z_26135</name>
</gene>
<keyword evidence="3" id="KW-1185">Reference proteome</keyword>
<dbReference type="RefSeq" id="WP_377492079.1">
    <property type="nucleotide sequence ID" value="NZ_JBHUOX010000047.1"/>
</dbReference>
<organism evidence="2 3">
    <name type="scientific">Pontibacter toksunensis</name>
    <dbReference type="NCBI Taxonomy" id="1332631"/>
    <lineage>
        <taxon>Bacteria</taxon>
        <taxon>Pseudomonadati</taxon>
        <taxon>Bacteroidota</taxon>
        <taxon>Cytophagia</taxon>
        <taxon>Cytophagales</taxon>
        <taxon>Hymenobacteraceae</taxon>
        <taxon>Pontibacter</taxon>
    </lineage>
</organism>
<feature type="transmembrane region" description="Helical" evidence="1">
    <location>
        <begin position="232"/>
        <end position="252"/>
    </location>
</feature>
<protein>
    <submittedName>
        <fullName evidence="2">DUF5690 family protein</fullName>
    </submittedName>
</protein>
<accession>A0ABW6C4L7</accession>
<feature type="transmembrane region" description="Helical" evidence="1">
    <location>
        <begin position="62"/>
        <end position="80"/>
    </location>
</feature>
<keyword evidence="1" id="KW-0472">Membrane</keyword>
<feature type="transmembrane region" description="Helical" evidence="1">
    <location>
        <begin position="272"/>
        <end position="294"/>
    </location>
</feature>
<dbReference type="Proteomes" id="UP001597641">
    <property type="component" value="Unassembled WGS sequence"/>
</dbReference>
<feature type="transmembrane region" description="Helical" evidence="1">
    <location>
        <begin position="364"/>
        <end position="385"/>
    </location>
</feature>
<evidence type="ECO:0000313" key="3">
    <source>
        <dbReference type="Proteomes" id="UP001597641"/>
    </source>
</evidence>
<evidence type="ECO:0000256" key="1">
    <source>
        <dbReference type="SAM" id="Phobius"/>
    </source>
</evidence>
<evidence type="ECO:0000313" key="2">
    <source>
        <dbReference type="EMBL" id="MFD3003862.1"/>
    </source>
</evidence>
<proteinExistence type="predicted"/>
<keyword evidence="1" id="KW-1133">Transmembrane helix</keyword>